<dbReference type="Proteomes" id="UP000318995">
    <property type="component" value="Unassembled WGS sequence"/>
</dbReference>
<dbReference type="AlphaFoldDB" id="A0A5C5WFA0"/>
<keyword evidence="5" id="KW-1185">Reference proteome</keyword>
<dbReference type="InterPro" id="IPR002509">
    <property type="entry name" value="NODB_dom"/>
</dbReference>
<evidence type="ECO:0000313" key="5">
    <source>
        <dbReference type="Proteomes" id="UP000318995"/>
    </source>
</evidence>
<dbReference type="GO" id="GO:0016810">
    <property type="term" value="F:hydrolase activity, acting on carbon-nitrogen (but not peptide) bonds"/>
    <property type="evidence" value="ECO:0007669"/>
    <property type="project" value="InterPro"/>
</dbReference>
<evidence type="ECO:0000313" key="4">
    <source>
        <dbReference type="EMBL" id="TWT48753.1"/>
    </source>
</evidence>
<dbReference type="Pfam" id="PF01522">
    <property type="entry name" value="Polysacc_deac_1"/>
    <property type="match status" value="1"/>
</dbReference>
<dbReference type="InterPro" id="IPR011330">
    <property type="entry name" value="Glyco_hydro/deAcase_b/a-brl"/>
</dbReference>
<dbReference type="Gene3D" id="3.20.20.370">
    <property type="entry name" value="Glycoside hydrolase/deacetylase"/>
    <property type="match status" value="1"/>
</dbReference>
<name>A0A5C5WFA0_9BACT</name>
<keyword evidence="2" id="KW-0732">Signal</keyword>
<gene>
    <name evidence="4" type="ORF">Pla111_05280</name>
</gene>
<dbReference type="PANTHER" id="PTHR34216:SF3">
    <property type="entry name" value="POLY-BETA-1,6-N-ACETYL-D-GLUCOSAMINE N-DEACETYLASE"/>
    <property type="match status" value="1"/>
</dbReference>
<dbReference type="SUPFAM" id="SSF88713">
    <property type="entry name" value="Glycoside hydrolase/deacetylase"/>
    <property type="match status" value="1"/>
</dbReference>
<sequence length="292" mass="32991">MRAYACMTGTLRGRLVNRLARSGDAPICGLFYHRVADTTPNDWTIGVEAFRRQIDWLAERFDVVSLAEAHRRLIQQDSKRPAVVITFDDGYADNCAHAVPMLIDRGLPFTYFVTTENIRNQSPFPHDKAAGAPLKPNTLTELRTMADQGVEIGAHTLTHPNLGECPPRQIREEIVGSIDQVRQWIGRDVRSFAFPYGFPINMTPLGMQIAREAGIRTICSAYGAYNIPSSTREYEGALHFRRMHADPEWSRFINWMTFDPRKLHAPEPINDTIWLGGEKPYQRLHEAVGAGS</sequence>
<comment type="subcellular location">
    <subcellularLocation>
        <location evidence="1">Secreted</location>
    </subcellularLocation>
</comment>
<proteinExistence type="predicted"/>
<evidence type="ECO:0000256" key="2">
    <source>
        <dbReference type="ARBA" id="ARBA00022729"/>
    </source>
</evidence>
<feature type="domain" description="NodB homology" evidence="3">
    <location>
        <begin position="81"/>
        <end position="292"/>
    </location>
</feature>
<protein>
    <submittedName>
        <fullName evidence="4">Polysaccharide deacetylase</fullName>
    </submittedName>
</protein>
<comment type="caution">
    <text evidence="4">The sequence shown here is derived from an EMBL/GenBank/DDBJ whole genome shotgun (WGS) entry which is preliminary data.</text>
</comment>
<dbReference type="EMBL" id="SJPH01000001">
    <property type="protein sequence ID" value="TWT48753.1"/>
    <property type="molecule type" value="Genomic_DNA"/>
</dbReference>
<reference evidence="4 5" key="1">
    <citation type="submission" date="2019-02" db="EMBL/GenBank/DDBJ databases">
        <title>Deep-cultivation of Planctomycetes and their phenomic and genomic characterization uncovers novel biology.</title>
        <authorList>
            <person name="Wiegand S."/>
            <person name="Jogler M."/>
            <person name="Boedeker C."/>
            <person name="Pinto D."/>
            <person name="Vollmers J."/>
            <person name="Rivas-Marin E."/>
            <person name="Kohn T."/>
            <person name="Peeters S.H."/>
            <person name="Heuer A."/>
            <person name="Rast P."/>
            <person name="Oberbeckmann S."/>
            <person name="Bunk B."/>
            <person name="Jeske O."/>
            <person name="Meyerdierks A."/>
            <person name="Storesund J.E."/>
            <person name="Kallscheuer N."/>
            <person name="Luecker S."/>
            <person name="Lage O.M."/>
            <person name="Pohl T."/>
            <person name="Merkel B.J."/>
            <person name="Hornburger P."/>
            <person name="Mueller R.-W."/>
            <person name="Bruemmer F."/>
            <person name="Labrenz M."/>
            <person name="Spormann A.M."/>
            <person name="Op Den Camp H."/>
            <person name="Overmann J."/>
            <person name="Amann R."/>
            <person name="Jetten M.S.M."/>
            <person name="Mascher T."/>
            <person name="Medema M.H."/>
            <person name="Devos D.P."/>
            <person name="Kaster A.-K."/>
            <person name="Ovreas L."/>
            <person name="Rohde M."/>
            <person name="Galperin M.Y."/>
            <person name="Jogler C."/>
        </authorList>
    </citation>
    <scope>NUCLEOTIDE SEQUENCE [LARGE SCALE GENOMIC DNA]</scope>
    <source>
        <strain evidence="4 5">Pla111</strain>
    </source>
</reference>
<dbReference type="GO" id="GO:0005576">
    <property type="term" value="C:extracellular region"/>
    <property type="evidence" value="ECO:0007669"/>
    <property type="project" value="UniProtKB-SubCell"/>
</dbReference>
<evidence type="ECO:0000256" key="1">
    <source>
        <dbReference type="ARBA" id="ARBA00004613"/>
    </source>
</evidence>
<evidence type="ECO:0000259" key="3">
    <source>
        <dbReference type="PROSITE" id="PS51677"/>
    </source>
</evidence>
<accession>A0A5C5WFA0</accession>
<organism evidence="4 5">
    <name type="scientific">Botrimarina hoheduenensis</name>
    <dbReference type="NCBI Taxonomy" id="2528000"/>
    <lineage>
        <taxon>Bacteria</taxon>
        <taxon>Pseudomonadati</taxon>
        <taxon>Planctomycetota</taxon>
        <taxon>Planctomycetia</taxon>
        <taxon>Pirellulales</taxon>
        <taxon>Lacipirellulaceae</taxon>
        <taxon>Botrimarina</taxon>
    </lineage>
</organism>
<dbReference type="PROSITE" id="PS51677">
    <property type="entry name" value="NODB"/>
    <property type="match status" value="1"/>
</dbReference>
<dbReference type="CDD" id="cd10918">
    <property type="entry name" value="CE4_NodB_like_5s_6s"/>
    <property type="match status" value="1"/>
</dbReference>
<dbReference type="InterPro" id="IPR051398">
    <property type="entry name" value="Polysacch_Deacetylase"/>
</dbReference>
<dbReference type="PANTHER" id="PTHR34216">
    <property type="match status" value="1"/>
</dbReference>
<dbReference type="GO" id="GO:0005975">
    <property type="term" value="P:carbohydrate metabolic process"/>
    <property type="evidence" value="ECO:0007669"/>
    <property type="project" value="InterPro"/>
</dbReference>